<dbReference type="Gene3D" id="3.90.190.10">
    <property type="entry name" value="Protein tyrosine phosphatase superfamily"/>
    <property type="match status" value="2"/>
</dbReference>
<evidence type="ECO:0000313" key="1">
    <source>
        <dbReference type="EMBL" id="CAH1800702.1"/>
    </source>
</evidence>
<accession>A0A8J1UYB1</accession>
<dbReference type="AlphaFoldDB" id="A0A8J1UYB1"/>
<dbReference type="InterPro" id="IPR029021">
    <property type="entry name" value="Prot-tyrosine_phosphatase-like"/>
</dbReference>
<dbReference type="OrthoDB" id="6123911at2759"/>
<evidence type="ECO:0000313" key="2">
    <source>
        <dbReference type="Proteomes" id="UP000749559"/>
    </source>
</evidence>
<keyword evidence="2" id="KW-1185">Reference proteome</keyword>
<protein>
    <submittedName>
        <fullName evidence="1">Uncharacterized protein</fullName>
    </submittedName>
</protein>
<sequence>MSKMMKKVKSRVKLLSDEVLGLTKEVENLMEVSTTKQKSDKITLNYDMPGRKTWWARKVTNNFYIAGRLSERMVKYASEVGFKSIISVFNFTNEYHHGDEFFPTTEDTKIVAESLAGIKFGIAHRSANLETNDWRNIRIVHAFTELVNVQQFPKPILVHSGVGYSASFYLLNYFANETRHNPSFEPKITARKLIKIGANFGFDFTNDEKLMEIVSETTGEKTSAITINSQDMPIGHDWYNYWEAMHVYKNIFIAGQIWSSHLQRIKEAGFSTIFNLRNGPAENSIPSQEEVTLLNIRDGTGTYEMGGRQSKKRLEETRIDASKPNEYISNTSMVNYESMNSLEFGDSIGYNEMKERMAIEALGIKYIHQPTVNDIKQAILMNSTQPVLIHSRTGHTAKLWALVTATNIWNLPESWAAVRLRK</sequence>
<organism evidence="1 2">
    <name type="scientific">Owenia fusiformis</name>
    <name type="common">Polychaete worm</name>
    <dbReference type="NCBI Taxonomy" id="6347"/>
    <lineage>
        <taxon>Eukaryota</taxon>
        <taxon>Metazoa</taxon>
        <taxon>Spiralia</taxon>
        <taxon>Lophotrochozoa</taxon>
        <taxon>Annelida</taxon>
        <taxon>Polychaeta</taxon>
        <taxon>Sedentaria</taxon>
        <taxon>Canalipalpata</taxon>
        <taxon>Sabellida</taxon>
        <taxon>Oweniida</taxon>
        <taxon>Oweniidae</taxon>
        <taxon>Owenia</taxon>
    </lineage>
</organism>
<gene>
    <name evidence="1" type="ORF">OFUS_LOCUS24557</name>
</gene>
<dbReference type="EMBL" id="CAIIXF020000012">
    <property type="protein sequence ID" value="CAH1800702.1"/>
    <property type="molecule type" value="Genomic_DNA"/>
</dbReference>
<dbReference type="Proteomes" id="UP000749559">
    <property type="component" value="Unassembled WGS sequence"/>
</dbReference>
<reference evidence="1" key="1">
    <citation type="submission" date="2022-03" db="EMBL/GenBank/DDBJ databases">
        <authorList>
            <person name="Martin C."/>
        </authorList>
    </citation>
    <scope>NUCLEOTIDE SEQUENCE</scope>
</reference>
<name>A0A8J1UYB1_OWEFU</name>
<proteinExistence type="predicted"/>
<comment type="caution">
    <text evidence="1">The sequence shown here is derived from an EMBL/GenBank/DDBJ whole genome shotgun (WGS) entry which is preliminary data.</text>
</comment>
<dbReference type="SUPFAM" id="SSF52799">
    <property type="entry name" value="(Phosphotyrosine protein) phosphatases II"/>
    <property type="match status" value="2"/>
</dbReference>